<gene>
    <name evidence="2" type="ORF">B0I35DRAFT_98482</name>
</gene>
<evidence type="ECO:0000256" key="1">
    <source>
        <dbReference type="SAM" id="Phobius"/>
    </source>
</evidence>
<evidence type="ECO:0000313" key="2">
    <source>
        <dbReference type="EMBL" id="KAH7308563.1"/>
    </source>
</evidence>
<feature type="transmembrane region" description="Helical" evidence="1">
    <location>
        <begin position="36"/>
        <end position="60"/>
    </location>
</feature>
<sequence length="120" mass="13919">MKSHDASIRMEESTARMEKMTGTMQKIARLTERDTASMHVITFFALVFLPGTFLGSFFSTPIFEGVTSSLGGGWTFNRQLFILFSEICFPLMIIMLMSWWLYMLITRRQRRTLLEEDAIC</sequence>
<keyword evidence="3" id="KW-1185">Reference proteome</keyword>
<dbReference type="EMBL" id="JAGPNK010000015">
    <property type="protein sequence ID" value="KAH7308563.1"/>
    <property type="molecule type" value="Genomic_DNA"/>
</dbReference>
<feature type="transmembrane region" description="Helical" evidence="1">
    <location>
        <begin position="80"/>
        <end position="102"/>
    </location>
</feature>
<organism evidence="2 3">
    <name type="scientific">Stachybotrys elegans</name>
    <dbReference type="NCBI Taxonomy" id="80388"/>
    <lineage>
        <taxon>Eukaryota</taxon>
        <taxon>Fungi</taxon>
        <taxon>Dikarya</taxon>
        <taxon>Ascomycota</taxon>
        <taxon>Pezizomycotina</taxon>
        <taxon>Sordariomycetes</taxon>
        <taxon>Hypocreomycetidae</taxon>
        <taxon>Hypocreales</taxon>
        <taxon>Stachybotryaceae</taxon>
        <taxon>Stachybotrys</taxon>
    </lineage>
</organism>
<dbReference type="AlphaFoldDB" id="A0A8K0SKY0"/>
<comment type="caution">
    <text evidence="2">The sequence shown here is derived from an EMBL/GenBank/DDBJ whole genome shotgun (WGS) entry which is preliminary data.</text>
</comment>
<dbReference type="Gene3D" id="1.20.58.340">
    <property type="entry name" value="Magnesium transport protein CorA, transmembrane region"/>
    <property type="match status" value="1"/>
</dbReference>
<evidence type="ECO:0000313" key="3">
    <source>
        <dbReference type="Proteomes" id="UP000813444"/>
    </source>
</evidence>
<protein>
    <submittedName>
        <fullName evidence="2">Uncharacterized protein</fullName>
    </submittedName>
</protein>
<name>A0A8K0SKY0_9HYPO</name>
<proteinExistence type="predicted"/>
<reference evidence="2" key="1">
    <citation type="journal article" date="2021" name="Nat. Commun.">
        <title>Genetic determinants of endophytism in the Arabidopsis root mycobiome.</title>
        <authorList>
            <person name="Mesny F."/>
            <person name="Miyauchi S."/>
            <person name="Thiergart T."/>
            <person name="Pickel B."/>
            <person name="Atanasova L."/>
            <person name="Karlsson M."/>
            <person name="Huettel B."/>
            <person name="Barry K.W."/>
            <person name="Haridas S."/>
            <person name="Chen C."/>
            <person name="Bauer D."/>
            <person name="Andreopoulos W."/>
            <person name="Pangilinan J."/>
            <person name="LaButti K."/>
            <person name="Riley R."/>
            <person name="Lipzen A."/>
            <person name="Clum A."/>
            <person name="Drula E."/>
            <person name="Henrissat B."/>
            <person name="Kohler A."/>
            <person name="Grigoriev I.V."/>
            <person name="Martin F.M."/>
            <person name="Hacquard S."/>
        </authorList>
    </citation>
    <scope>NUCLEOTIDE SEQUENCE</scope>
    <source>
        <strain evidence="2">MPI-CAGE-CH-0235</strain>
    </source>
</reference>
<dbReference type="OrthoDB" id="5396681at2759"/>
<keyword evidence="1" id="KW-0472">Membrane</keyword>
<keyword evidence="1" id="KW-0812">Transmembrane</keyword>
<keyword evidence="1" id="KW-1133">Transmembrane helix</keyword>
<accession>A0A8K0SKY0</accession>
<dbReference type="Proteomes" id="UP000813444">
    <property type="component" value="Unassembled WGS sequence"/>
</dbReference>